<keyword evidence="4 6" id="KW-0274">FAD</keyword>
<dbReference type="Proteomes" id="UP000468901">
    <property type="component" value="Unassembled WGS sequence"/>
</dbReference>
<reference evidence="10 11" key="1">
    <citation type="submission" date="2019-09" db="EMBL/GenBank/DDBJ databases">
        <title>Parvibaculum sedimenti sp. nov., isolated from sediment.</title>
        <authorList>
            <person name="Wang Y."/>
        </authorList>
    </citation>
    <scope>NUCLEOTIDE SEQUENCE [LARGE SCALE GENOMIC DNA]</scope>
    <source>
        <strain evidence="10 11">HXT-9</strain>
    </source>
</reference>
<keyword evidence="3 6" id="KW-0285">Flavoprotein</keyword>
<sequence>MDLSFSKEDEAFRQEVRAFIAEAYTPEMRAKHARSKHGYMDKESHVKWQKSLAKKGWLAPNWPKEYGGPGFTVSQKYIFDVEMGAAGVPHTVPFGPTMVAPVIMKFGTPEQKAKYLPDILATNVLWCQGYSEPGSGSDLASLQTKAENKGDHYLVNGSKIWTSVAQWADWIFCLVRTSKEGKPQEGISFLLIDMKTPGVKVEPLVLLDGTPAPHQEVNQVFFTDVKVPIGNRIGEENKGWTYAKYLLEFERGNPYSAGLYRALNKVRKRAKETIVDGRAVADEPSFQARAADLEAQITAMEFTELRIFSALSTGGNVGPESSLLKCRGTEIQQEVSQLAVEVLGSYAIPFVEDGMIETNEPSIGPENAFTTAPYYFSLRKASIYAGSNEVQRNIMAKAVLGL</sequence>
<evidence type="ECO:0000256" key="1">
    <source>
        <dbReference type="ARBA" id="ARBA00001974"/>
    </source>
</evidence>
<dbReference type="EMBL" id="WESC01000003">
    <property type="protein sequence ID" value="KAB7741510.1"/>
    <property type="molecule type" value="Genomic_DNA"/>
</dbReference>
<name>A0A6N6VNP2_9HYPH</name>
<dbReference type="Pfam" id="PF02770">
    <property type="entry name" value="Acyl-CoA_dh_M"/>
    <property type="match status" value="1"/>
</dbReference>
<dbReference type="InterPro" id="IPR036250">
    <property type="entry name" value="AcylCo_DH-like_C"/>
</dbReference>
<dbReference type="PANTHER" id="PTHR43292:SF3">
    <property type="entry name" value="ACYL-COA DEHYDROGENASE FADE29"/>
    <property type="match status" value="1"/>
</dbReference>
<dbReference type="InterPro" id="IPR006091">
    <property type="entry name" value="Acyl-CoA_Oxase/DH_mid-dom"/>
</dbReference>
<evidence type="ECO:0000256" key="2">
    <source>
        <dbReference type="ARBA" id="ARBA00009347"/>
    </source>
</evidence>
<dbReference type="InterPro" id="IPR013786">
    <property type="entry name" value="AcylCoA_DH/ox_N"/>
</dbReference>
<evidence type="ECO:0000256" key="3">
    <source>
        <dbReference type="ARBA" id="ARBA00022630"/>
    </source>
</evidence>
<evidence type="ECO:0000313" key="11">
    <source>
        <dbReference type="Proteomes" id="UP000468901"/>
    </source>
</evidence>
<proteinExistence type="inferred from homology"/>
<dbReference type="PANTHER" id="PTHR43292">
    <property type="entry name" value="ACYL-COA DEHYDROGENASE"/>
    <property type="match status" value="1"/>
</dbReference>
<keyword evidence="11" id="KW-1185">Reference proteome</keyword>
<dbReference type="Pfam" id="PF00441">
    <property type="entry name" value="Acyl-CoA_dh_1"/>
    <property type="match status" value="1"/>
</dbReference>
<evidence type="ECO:0000259" key="9">
    <source>
        <dbReference type="Pfam" id="PF02771"/>
    </source>
</evidence>
<dbReference type="GO" id="GO:0050660">
    <property type="term" value="F:flavin adenine dinucleotide binding"/>
    <property type="evidence" value="ECO:0007669"/>
    <property type="project" value="InterPro"/>
</dbReference>
<accession>A0A6N6VNP2</accession>
<dbReference type="GO" id="GO:0005886">
    <property type="term" value="C:plasma membrane"/>
    <property type="evidence" value="ECO:0007669"/>
    <property type="project" value="TreeGrafter"/>
</dbReference>
<organism evidence="10 11">
    <name type="scientific">Parvibaculum sedimenti</name>
    <dbReference type="NCBI Taxonomy" id="2608632"/>
    <lineage>
        <taxon>Bacteria</taxon>
        <taxon>Pseudomonadati</taxon>
        <taxon>Pseudomonadota</taxon>
        <taxon>Alphaproteobacteria</taxon>
        <taxon>Hyphomicrobiales</taxon>
        <taxon>Parvibaculaceae</taxon>
        <taxon>Parvibaculum</taxon>
    </lineage>
</organism>
<dbReference type="InterPro" id="IPR046373">
    <property type="entry name" value="Acyl-CoA_Oxase/DH_mid-dom_sf"/>
</dbReference>
<dbReference type="Gene3D" id="2.40.110.10">
    <property type="entry name" value="Butyryl-CoA Dehydrogenase, subunit A, domain 2"/>
    <property type="match status" value="1"/>
</dbReference>
<evidence type="ECO:0000256" key="5">
    <source>
        <dbReference type="ARBA" id="ARBA00023002"/>
    </source>
</evidence>
<dbReference type="InterPro" id="IPR052161">
    <property type="entry name" value="Mycobact_Acyl-CoA_DH"/>
</dbReference>
<keyword evidence="5 6" id="KW-0560">Oxidoreductase</keyword>
<evidence type="ECO:0000256" key="6">
    <source>
        <dbReference type="RuleBase" id="RU362125"/>
    </source>
</evidence>
<dbReference type="GO" id="GO:0016627">
    <property type="term" value="F:oxidoreductase activity, acting on the CH-CH group of donors"/>
    <property type="evidence" value="ECO:0007669"/>
    <property type="project" value="InterPro"/>
</dbReference>
<gene>
    <name evidence="10" type="ORF">F2P47_03630</name>
</gene>
<comment type="caution">
    <text evidence="10">The sequence shown here is derived from an EMBL/GenBank/DDBJ whole genome shotgun (WGS) entry which is preliminary data.</text>
</comment>
<dbReference type="RefSeq" id="WP_152214813.1">
    <property type="nucleotide sequence ID" value="NZ_JBAQYD010000100.1"/>
</dbReference>
<dbReference type="InterPro" id="IPR009100">
    <property type="entry name" value="AcylCoA_DH/oxidase_NM_dom_sf"/>
</dbReference>
<dbReference type="InterPro" id="IPR037069">
    <property type="entry name" value="AcylCoA_DH/ox_N_sf"/>
</dbReference>
<comment type="cofactor">
    <cofactor evidence="1 6">
        <name>FAD</name>
        <dbReference type="ChEBI" id="CHEBI:57692"/>
    </cofactor>
</comment>
<dbReference type="Pfam" id="PF02771">
    <property type="entry name" value="Acyl-CoA_dh_N"/>
    <property type="match status" value="1"/>
</dbReference>
<comment type="similarity">
    <text evidence="2 6">Belongs to the acyl-CoA dehydrogenase family.</text>
</comment>
<dbReference type="SUPFAM" id="SSF47203">
    <property type="entry name" value="Acyl-CoA dehydrogenase C-terminal domain-like"/>
    <property type="match status" value="1"/>
</dbReference>
<protein>
    <submittedName>
        <fullName evidence="10">Pimeloyl-CoA dehydrogenase large subunit</fullName>
    </submittedName>
</protein>
<evidence type="ECO:0000313" key="10">
    <source>
        <dbReference type="EMBL" id="KAB7741510.1"/>
    </source>
</evidence>
<dbReference type="SUPFAM" id="SSF56645">
    <property type="entry name" value="Acyl-CoA dehydrogenase NM domain-like"/>
    <property type="match status" value="1"/>
</dbReference>
<feature type="domain" description="Acyl-CoA oxidase/dehydrogenase middle" evidence="8">
    <location>
        <begin position="127"/>
        <end position="205"/>
    </location>
</feature>
<evidence type="ECO:0000259" key="8">
    <source>
        <dbReference type="Pfam" id="PF02770"/>
    </source>
</evidence>
<dbReference type="Gene3D" id="1.10.540.10">
    <property type="entry name" value="Acyl-CoA dehydrogenase/oxidase, N-terminal domain"/>
    <property type="match status" value="1"/>
</dbReference>
<dbReference type="Gene3D" id="1.20.140.10">
    <property type="entry name" value="Butyryl-CoA Dehydrogenase, subunit A, domain 3"/>
    <property type="match status" value="1"/>
</dbReference>
<dbReference type="AlphaFoldDB" id="A0A6N6VNP2"/>
<feature type="domain" description="Acyl-CoA dehydrogenase/oxidase C-terminal" evidence="7">
    <location>
        <begin position="237"/>
        <end position="400"/>
    </location>
</feature>
<dbReference type="InterPro" id="IPR009075">
    <property type="entry name" value="AcylCo_DH/oxidase_C"/>
</dbReference>
<evidence type="ECO:0000256" key="4">
    <source>
        <dbReference type="ARBA" id="ARBA00022827"/>
    </source>
</evidence>
<evidence type="ECO:0000259" key="7">
    <source>
        <dbReference type="Pfam" id="PF00441"/>
    </source>
</evidence>
<feature type="domain" description="Acyl-CoA dehydrogenase/oxidase N-terminal" evidence="9">
    <location>
        <begin position="6"/>
        <end position="121"/>
    </location>
</feature>